<dbReference type="InterPro" id="IPR036249">
    <property type="entry name" value="Thioredoxin-like_sf"/>
</dbReference>
<dbReference type="EC" id="2.5.1.18" evidence="1"/>
<dbReference type="InterPro" id="IPR004045">
    <property type="entry name" value="Glutathione_S-Trfase_N"/>
</dbReference>
<dbReference type="Gene3D" id="1.20.1050.10">
    <property type="match status" value="1"/>
</dbReference>
<evidence type="ECO:0000256" key="1">
    <source>
        <dbReference type="ARBA" id="ARBA00012452"/>
    </source>
</evidence>
<dbReference type="InterPro" id="IPR050983">
    <property type="entry name" value="GST_Omega/HSP26"/>
</dbReference>
<evidence type="ECO:0000256" key="2">
    <source>
        <dbReference type="ARBA" id="ARBA00022679"/>
    </source>
</evidence>
<proteinExistence type="predicted"/>
<dbReference type="InterPro" id="IPR004046">
    <property type="entry name" value="GST_C"/>
</dbReference>
<reference evidence="6 7" key="1">
    <citation type="submission" date="2024-07" db="EMBL/GenBank/DDBJ databases">
        <authorList>
            <person name="Li M."/>
        </authorList>
    </citation>
    <scope>NUCLEOTIDE SEQUENCE [LARGE SCALE GENOMIC DNA]</scope>
    <source>
        <strain evidence="6 7">25A3E</strain>
    </source>
</reference>
<evidence type="ECO:0000313" key="7">
    <source>
        <dbReference type="Proteomes" id="UP001560296"/>
    </source>
</evidence>
<dbReference type="Pfam" id="PF13409">
    <property type="entry name" value="GST_N_2"/>
    <property type="match status" value="1"/>
</dbReference>
<dbReference type="PROSITE" id="PS50405">
    <property type="entry name" value="GST_CTER"/>
    <property type="match status" value="1"/>
</dbReference>
<dbReference type="Proteomes" id="UP001560296">
    <property type="component" value="Unassembled WGS sequence"/>
</dbReference>
<dbReference type="Gene3D" id="3.40.30.10">
    <property type="entry name" value="Glutaredoxin"/>
    <property type="match status" value="1"/>
</dbReference>
<sequence length="236" mass="26850">MNSPLELVSHPLCPYVQRAAIVLAEKGVKFGRRDVDLHDKPAWFLALSPLAKVPLLRTERGVLFESAVIAEYLDETLAPRLHPADAFERARHRAWIEFASALLNDIARFYNAADATQLKAQHQALRRRFEQLEEELGDGPWFAGAAFSLVDAAFAPVFRYWLVFEQIADFATFAGLDKVERWRRALAQRPSVRAAAPADYAERLRLFIERRDSQLSSLLSRRAPEAPRDAPTQRRT</sequence>
<dbReference type="Pfam" id="PF00043">
    <property type="entry name" value="GST_C"/>
    <property type="match status" value="1"/>
</dbReference>
<evidence type="ECO:0000256" key="3">
    <source>
        <dbReference type="ARBA" id="ARBA00047960"/>
    </source>
</evidence>
<evidence type="ECO:0000313" key="6">
    <source>
        <dbReference type="EMBL" id="MEX6501605.1"/>
    </source>
</evidence>
<dbReference type="PANTHER" id="PTHR43968:SF6">
    <property type="entry name" value="GLUTATHIONE S-TRANSFERASE OMEGA"/>
    <property type="match status" value="1"/>
</dbReference>
<dbReference type="PROSITE" id="PS50404">
    <property type="entry name" value="GST_NTER"/>
    <property type="match status" value="1"/>
</dbReference>
<comment type="caution">
    <text evidence="6">The sequence shown here is derived from an EMBL/GenBank/DDBJ whole genome shotgun (WGS) entry which is preliminary data.</text>
</comment>
<dbReference type="SFLD" id="SFLDS00019">
    <property type="entry name" value="Glutathione_Transferase_(cytos"/>
    <property type="match status" value="1"/>
</dbReference>
<dbReference type="SFLD" id="SFLDG01152">
    <property type="entry name" value="Main.3:_Omega-_and_Tau-like"/>
    <property type="match status" value="1"/>
</dbReference>
<keyword evidence="2" id="KW-0808">Transferase</keyword>
<feature type="domain" description="GST N-terminal" evidence="4">
    <location>
        <begin position="3"/>
        <end position="81"/>
    </location>
</feature>
<comment type="catalytic activity">
    <reaction evidence="3">
        <text>RX + glutathione = an S-substituted glutathione + a halide anion + H(+)</text>
        <dbReference type="Rhea" id="RHEA:16437"/>
        <dbReference type="ChEBI" id="CHEBI:15378"/>
        <dbReference type="ChEBI" id="CHEBI:16042"/>
        <dbReference type="ChEBI" id="CHEBI:17792"/>
        <dbReference type="ChEBI" id="CHEBI:57925"/>
        <dbReference type="ChEBI" id="CHEBI:90779"/>
        <dbReference type="EC" id="2.5.1.18"/>
    </reaction>
</comment>
<dbReference type="InterPro" id="IPR045073">
    <property type="entry name" value="Omega/Tau-like"/>
</dbReference>
<dbReference type="SFLD" id="SFLDG00358">
    <property type="entry name" value="Main_(cytGST)"/>
    <property type="match status" value="1"/>
</dbReference>
<dbReference type="CDD" id="cd00299">
    <property type="entry name" value="GST_C_family"/>
    <property type="match status" value="1"/>
</dbReference>
<feature type="domain" description="GST C-terminal" evidence="5">
    <location>
        <begin position="85"/>
        <end position="215"/>
    </location>
</feature>
<accession>A0ABV3YSR4</accession>
<evidence type="ECO:0000259" key="4">
    <source>
        <dbReference type="PROSITE" id="PS50404"/>
    </source>
</evidence>
<dbReference type="SUPFAM" id="SSF52833">
    <property type="entry name" value="Thioredoxin-like"/>
    <property type="match status" value="1"/>
</dbReference>
<dbReference type="InterPro" id="IPR010987">
    <property type="entry name" value="Glutathione-S-Trfase_C-like"/>
</dbReference>
<protein>
    <recommendedName>
        <fullName evidence="1">glutathione transferase</fullName>
        <ecNumber evidence="1">2.5.1.18</ecNumber>
    </recommendedName>
</protein>
<dbReference type="EMBL" id="JBFTEG010000003">
    <property type="protein sequence ID" value="MEX6501605.1"/>
    <property type="molecule type" value="Genomic_DNA"/>
</dbReference>
<dbReference type="SUPFAM" id="SSF47616">
    <property type="entry name" value="GST C-terminal domain-like"/>
    <property type="match status" value="1"/>
</dbReference>
<dbReference type="InterPro" id="IPR036282">
    <property type="entry name" value="Glutathione-S-Trfase_C_sf"/>
</dbReference>
<name>A0ABV3YSR4_9PSED</name>
<organism evidence="6 7">
    <name type="scientific">Pseudomonas zhanjiangensis</name>
    <dbReference type="NCBI Taxonomy" id="3239015"/>
    <lineage>
        <taxon>Bacteria</taxon>
        <taxon>Pseudomonadati</taxon>
        <taxon>Pseudomonadota</taxon>
        <taxon>Gammaproteobacteria</taxon>
        <taxon>Pseudomonadales</taxon>
        <taxon>Pseudomonadaceae</taxon>
        <taxon>Pseudomonas</taxon>
    </lineage>
</organism>
<keyword evidence="7" id="KW-1185">Reference proteome</keyword>
<gene>
    <name evidence="6" type="ORF">AB5S05_05970</name>
</gene>
<dbReference type="PANTHER" id="PTHR43968">
    <property type="match status" value="1"/>
</dbReference>
<dbReference type="RefSeq" id="WP_369286577.1">
    <property type="nucleotide sequence ID" value="NZ_JBFTEG010000003.1"/>
</dbReference>
<dbReference type="InterPro" id="IPR040079">
    <property type="entry name" value="Glutathione_S-Trfase"/>
</dbReference>
<evidence type="ECO:0000259" key="5">
    <source>
        <dbReference type="PROSITE" id="PS50405"/>
    </source>
</evidence>